<dbReference type="PANTHER" id="PTHR28181">
    <property type="entry name" value="UPF0655 PROTEIN YCR015C"/>
    <property type="match status" value="1"/>
</dbReference>
<reference evidence="2" key="1">
    <citation type="journal article" date="2023" name="Mol. Phylogenet. Evol.">
        <title>Genome-scale phylogeny and comparative genomics of the fungal order Sordariales.</title>
        <authorList>
            <person name="Hensen N."/>
            <person name="Bonometti L."/>
            <person name="Westerberg I."/>
            <person name="Brannstrom I.O."/>
            <person name="Guillou S."/>
            <person name="Cros-Aarteil S."/>
            <person name="Calhoun S."/>
            <person name="Haridas S."/>
            <person name="Kuo A."/>
            <person name="Mondo S."/>
            <person name="Pangilinan J."/>
            <person name="Riley R."/>
            <person name="LaButti K."/>
            <person name="Andreopoulos B."/>
            <person name="Lipzen A."/>
            <person name="Chen C."/>
            <person name="Yan M."/>
            <person name="Daum C."/>
            <person name="Ng V."/>
            <person name="Clum A."/>
            <person name="Steindorff A."/>
            <person name="Ohm R.A."/>
            <person name="Martin F."/>
            <person name="Silar P."/>
            <person name="Natvig D.O."/>
            <person name="Lalanne C."/>
            <person name="Gautier V."/>
            <person name="Ament-Velasquez S.L."/>
            <person name="Kruys A."/>
            <person name="Hutchinson M.I."/>
            <person name="Powell A.J."/>
            <person name="Barry K."/>
            <person name="Miller A.N."/>
            <person name="Grigoriev I.V."/>
            <person name="Debuchy R."/>
            <person name="Gladieux P."/>
            <person name="Hiltunen Thoren M."/>
            <person name="Johannesson H."/>
        </authorList>
    </citation>
    <scope>NUCLEOTIDE SEQUENCE</scope>
    <source>
        <strain evidence="2">CBS 141.50</strain>
    </source>
</reference>
<dbReference type="InterPro" id="IPR050849">
    <property type="entry name" value="HAD-like_hydrolase_phosphatase"/>
</dbReference>
<gene>
    <name evidence="2" type="ORF">C8A04DRAFT_13100</name>
</gene>
<sequence length="339" mass="36230">MTHRLLLLDFDGTITSHDTLSSLITLAIETTSTDAPNSPNKTTRTTTLKTNWHSIVTSYLASHKAHVASYRPRAEDRTTLAEELAFLESAGDVERASVERVGRAGFFGGGFDCSREGETPEGGGEQEGEGQEGGEGKRGLVGLGRVAFERGVGGGDGDEPREREDGAVRLRKGFGKFLERQAKDGWDLAVVSVNWSGEFIRGVVEAACEAGGGEGEKKVRRIMANRVTLPEGTVQGPEELGGEPLTTAGDKLRAMESLRGGLGEEKVVVYFGDSTTDLACLVEADLGVVMADDGGSKLLKTLERVGYEVPHVMDAGGESGLVWARDFEEVLESSVLQRI</sequence>
<dbReference type="Gene3D" id="3.40.50.1000">
    <property type="entry name" value="HAD superfamily/HAD-like"/>
    <property type="match status" value="1"/>
</dbReference>
<name>A0AAN6ZKH3_9PEZI</name>
<dbReference type="AlphaFoldDB" id="A0AAN6ZKH3"/>
<keyword evidence="3" id="KW-1185">Reference proteome</keyword>
<dbReference type="InterPro" id="IPR023214">
    <property type="entry name" value="HAD_sf"/>
</dbReference>
<evidence type="ECO:0000313" key="2">
    <source>
        <dbReference type="EMBL" id="KAK4142610.1"/>
    </source>
</evidence>
<dbReference type="SUPFAM" id="SSF56784">
    <property type="entry name" value="HAD-like"/>
    <property type="match status" value="1"/>
</dbReference>
<comment type="caution">
    <text evidence="2">The sequence shown here is derived from an EMBL/GenBank/DDBJ whole genome shotgun (WGS) entry which is preliminary data.</text>
</comment>
<evidence type="ECO:0000256" key="1">
    <source>
        <dbReference type="SAM" id="MobiDB-lite"/>
    </source>
</evidence>
<dbReference type="GeneID" id="87814193"/>
<proteinExistence type="predicted"/>
<dbReference type="RefSeq" id="XP_062635981.1">
    <property type="nucleotide sequence ID" value="XM_062777580.1"/>
</dbReference>
<dbReference type="PANTHER" id="PTHR28181:SF1">
    <property type="entry name" value="COLD TOLERANCE PROTEIN 1"/>
    <property type="match status" value="1"/>
</dbReference>
<protein>
    <submittedName>
        <fullName evidence="2">Uncharacterized protein</fullName>
    </submittedName>
</protein>
<evidence type="ECO:0000313" key="3">
    <source>
        <dbReference type="Proteomes" id="UP001302676"/>
    </source>
</evidence>
<accession>A0AAN6ZKH3</accession>
<dbReference type="Proteomes" id="UP001302676">
    <property type="component" value="Unassembled WGS sequence"/>
</dbReference>
<organism evidence="2 3">
    <name type="scientific">Dichotomopilus funicola</name>
    <dbReference type="NCBI Taxonomy" id="1934379"/>
    <lineage>
        <taxon>Eukaryota</taxon>
        <taxon>Fungi</taxon>
        <taxon>Dikarya</taxon>
        <taxon>Ascomycota</taxon>
        <taxon>Pezizomycotina</taxon>
        <taxon>Sordariomycetes</taxon>
        <taxon>Sordariomycetidae</taxon>
        <taxon>Sordariales</taxon>
        <taxon>Chaetomiaceae</taxon>
        <taxon>Dichotomopilus</taxon>
    </lineage>
</organism>
<feature type="region of interest" description="Disordered" evidence="1">
    <location>
        <begin position="111"/>
        <end position="139"/>
    </location>
</feature>
<reference evidence="2" key="2">
    <citation type="submission" date="2023-05" db="EMBL/GenBank/DDBJ databases">
        <authorList>
            <consortium name="Lawrence Berkeley National Laboratory"/>
            <person name="Steindorff A."/>
            <person name="Hensen N."/>
            <person name="Bonometti L."/>
            <person name="Westerberg I."/>
            <person name="Brannstrom I.O."/>
            <person name="Guillou S."/>
            <person name="Cros-Aarteil S."/>
            <person name="Calhoun S."/>
            <person name="Haridas S."/>
            <person name="Kuo A."/>
            <person name="Mondo S."/>
            <person name="Pangilinan J."/>
            <person name="Riley R."/>
            <person name="Labutti K."/>
            <person name="Andreopoulos B."/>
            <person name="Lipzen A."/>
            <person name="Chen C."/>
            <person name="Yanf M."/>
            <person name="Daum C."/>
            <person name="Ng V."/>
            <person name="Clum A."/>
            <person name="Ohm R."/>
            <person name="Martin F."/>
            <person name="Silar P."/>
            <person name="Natvig D."/>
            <person name="Lalanne C."/>
            <person name="Gautier V."/>
            <person name="Ament-Velasquez S.L."/>
            <person name="Kruys A."/>
            <person name="Hutchinson M.I."/>
            <person name="Powell A.J."/>
            <person name="Barry K."/>
            <person name="Miller A.N."/>
            <person name="Grigoriev I.V."/>
            <person name="Debuchy R."/>
            <person name="Gladieux P."/>
            <person name="Thoren M.H."/>
            <person name="Johannesson H."/>
        </authorList>
    </citation>
    <scope>NUCLEOTIDE SEQUENCE</scope>
    <source>
        <strain evidence="2">CBS 141.50</strain>
    </source>
</reference>
<dbReference type="InterPro" id="IPR036412">
    <property type="entry name" value="HAD-like_sf"/>
</dbReference>
<dbReference type="EMBL" id="MU853595">
    <property type="protein sequence ID" value="KAK4142610.1"/>
    <property type="molecule type" value="Genomic_DNA"/>
</dbReference>